<dbReference type="PANTHER" id="PTHR46082:SF11">
    <property type="entry name" value="AAA+ ATPASE DOMAIN-CONTAINING PROTEIN-RELATED"/>
    <property type="match status" value="1"/>
</dbReference>
<dbReference type="InterPro" id="IPR035994">
    <property type="entry name" value="Nucleoside_phosphorylase_sf"/>
</dbReference>
<evidence type="ECO:0000313" key="1">
    <source>
        <dbReference type="EMBL" id="KAH7009476.1"/>
    </source>
</evidence>
<dbReference type="EMBL" id="JAGTJR010000109">
    <property type="protein sequence ID" value="KAH7009476.1"/>
    <property type="molecule type" value="Genomic_DNA"/>
</dbReference>
<name>A0ABQ8FQ04_9PEZI</name>
<evidence type="ECO:0000313" key="2">
    <source>
        <dbReference type="Proteomes" id="UP000774617"/>
    </source>
</evidence>
<dbReference type="InterPro" id="IPR053137">
    <property type="entry name" value="NLR-like"/>
</dbReference>
<sequence>MPPVLPSLLTTAPSPSIGNALRLGSAACKSLVRGKRRAQSSRPTRRYLERAGHSREPLWRVLGCRSLHARGARGNQTDHYHAAAGLGWKAGHRLPRTRPLDIVGSMDKPERRLVQALSVLSLNQETEETTFPDQLARLRKKDRFTAPDPETDRLFKASFHHAGEERSDCVSCDPAQLVQRPPRIAEQRATLVHHRGGIATANSVIRNGELRDRISAQGGGVLCVEVIASHPCHVKMGRRSGERFRLDCTC</sequence>
<dbReference type="Gene3D" id="3.40.50.1580">
    <property type="entry name" value="Nucleoside phosphorylase domain"/>
    <property type="match status" value="1"/>
</dbReference>
<dbReference type="PANTHER" id="PTHR46082">
    <property type="entry name" value="ATP/GTP-BINDING PROTEIN-RELATED"/>
    <property type="match status" value="1"/>
</dbReference>
<keyword evidence="2" id="KW-1185">Reference proteome</keyword>
<dbReference type="Proteomes" id="UP000774617">
    <property type="component" value="Unassembled WGS sequence"/>
</dbReference>
<reference evidence="1 2" key="1">
    <citation type="journal article" date="2021" name="Nat. Commun.">
        <title>Genetic determinants of endophytism in the Arabidopsis root mycobiome.</title>
        <authorList>
            <person name="Mesny F."/>
            <person name="Miyauchi S."/>
            <person name="Thiergart T."/>
            <person name="Pickel B."/>
            <person name="Atanasova L."/>
            <person name="Karlsson M."/>
            <person name="Huettel B."/>
            <person name="Barry K.W."/>
            <person name="Haridas S."/>
            <person name="Chen C."/>
            <person name="Bauer D."/>
            <person name="Andreopoulos W."/>
            <person name="Pangilinan J."/>
            <person name="LaButti K."/>
            <person name="Riley R."/>
            <person name="Lipzen A."/>
            <person name="Clum A."/>
            <person name="Drula E."/>
            <person name="Henrissat B."/>
            <person name="Kohler A."/>
            <person name="Grigoriev I.V."/>
            <person name="Martin F.M."/>
            <person name="Hacquard S."/>
        </authorList>
    </citation>
    <scope>NUCLEOTIDE SEQUENCE [LARGE SCALE GENOMIC DNA]</scope>
    <source>
        <strain evidence="1 2">MPI-SDFR-AT-0080</strain>
    </source>
</reference>
<accession>A0ABQ8FQ04</accession>
<protein>
    <submittedName>
        <fullName evidence="1">Uncharacterized protein</fullName>
    </submittedName>
</protein>
<organism evidence="1 2">
    <name type="scientific">Macrophomina phaseolina</name>
    <dbReference type="NCBI Taxonomy" id="35725"/>
    <lineage>
        <taxon>Eukaryota</taxon>
        <taxon>Fungi</taxon>
        <taxon>Dikarya</taxon>
        <taxon>Ascomycota</taxon>
        <taxon>Pezizomycotina</taxon>
        <taxon>Dothideomycetes</taxon>
        <taxon>Dothideomycetes incertae sedis</taxon>
        <taxon>Botryosphaeriales</taxon>
        <taxon>Botryosphaeriaceae</taxon>
        <taxon>Macrophomina</taxon>
    </lineage>
</organism>
<gene>
    <name evidence="1" type="ORF">B0J12DRAFT_60582</name>
</gene>
<proteinExistence type="predicted"/>
<comment type="caution">
    <text evidence="1">The sequence shown here is derived from an EMBL/GenBank/DDBJ whole genome shotgun (WGS) entry which is preliminary data.</text>
</comment>